<evidence type="ECO:0000256" key="2">
    <source>
        <dbReference type="SAM" id="Phobius"/>
    </source>
</evidence>
<keyword evidence="2" id="KW-0812">Transmembrane</keyword>
<dbReference type="OMA" id="TERDQYM"/>
<dbReference type="InParanoid" id="A0A151ZFX7"/>
<dbReference type="AlphaFoldDB" id="A0A151ZFX7"/>
<feature type="region of interest" description="Disordered" evidence="1">
    <location>
        <begin position="166"/>
        <end position="238"/>
    </location>
</feature>
<evidence type="ECO:0000313" key="4">
    <source>
        <dbReference type="Proteomes" id="UP000076078"/>
    </source>
</evidence>
<dbReference type="EMBL" id="LODT01000028">
    <property type="protein sequence ID" value="KYQ92819.1"/>
    <property type="molecule type" value="Genomic_DNA"/>
</dbReference>
<gene>
    <name evidence="3" type="ORF">DLAC_05404</name>
</gene>
<dbReference type="PANTHER" id="PTHR21530:SF16">
    <property type="entry name" value="TRAB FAMILY PROTEIN"/>
    <property type="match status" value="1"/>
</dbReference>
<feature type="compositionally biased region" description="Basic and acidic residues" evidence="1">
    <location>
        <begin position="268"/>
        <end position="277"/>
    </location>
</feature>
<feature type="region of interest" description="Disordered" evidence="1">
    <location>
        <begin position="258"/>
        <end position="277"/>
    </location>
</feature>
<dbReference type="CDD" id="cd14726">
    <property type="entry name" value="TraB_PrgY-like"/>
    <property type="match status" value="1"/>
</dbReference>
<dbReference type="STRING" id="361077.A0A151ZFX7"/>
<comment type="caution">
    <text evidence="3">The sequence shown here is derived from an EMBL/GenBank/DDBJ whole genome shotgun (WGS) entry which is preliminary data.</text>
</comment>
<evidence type="ECO:0000313" key="3">
    <source>
        <dbReference type="EMBL" id="KYQ92819.1"/>
    </source>
</evidence>
<evidence type="ECO:0000256" key="1">
    <source>
        <dbReference type="SAM" id="MobiDB-lite"/>
    </source>
</evidence>
<keyword evidence="4" id="KW-1185">Reference proteome</keyword>
<keyword evidence="2" id="KW-1133">Transmembrane helix</keyword>
<dbReference type="Proteomes" id="UP000076078">
    <property type="component" value="Unassembled WGS sequence"/>
</dbReference>
<proteinExistence type="predicted"/>
<feature type="compositionally biased region" description="Low complexity" evidence="1">
    <location>
        <begin position="258"/>
        <end position="267"/>
    </location>
</feature>
<protein>
    <recommendedName>
        <fullName evidence="5">TraB family protein</fullName>
    </recommendedName>
</protein>
<accession>A0A151ZFX7</accession>
<dbReference type="PANTHER" id="PTHR21530">
    <property type="entry name" value="PHEROMONE SHUTDOWN PROTEIN"/>
    <property type="match status" value="1"/>
</dbReference>
<feature type="region of interest" description="Disordered" evidence="1">
    <location>
        <begin position="21"/>
        <end position="49"/>
    </location>
</feature>
<feature type="compositionally biased region" description="Polar residues" evidence="1">
    <location>
        <begin position="171"/>
        <end position="195"/>
    </location>
</feature>
<feature type="compositionally biased region" description="Acidic residues" evidence="1">
    <location>
        <begin position="198"/>
        <end position="208"/>
    </location>
</feature>
<dbReference type="InterPro" id="IPR046345">
    <property type="entry name" value="TraB_PrgY-like"/>
</dbReference>
<dbReference type="FunCoup" id="A0A151ZFX7">
    <property type="interactions" value="1"/>
</dbReference>
<dbReference type="OrthoDB" id="48306at2759"/>
<sequence length="547" mass="63116">MSSELFLDDVNSQVSKLNSINNSNDIEKKEQHNSVVEDTENDLETPSSTTTYINNNITTTTTTTTTTYTTEPEQQVKIEFKLPQSAKVLYSPKTNATIILVGSVHIHQSSSDEVSEIIKEWKPDTVFIELCKSRAGLVLNNNSINKKHVDLHRDQPVNKQNFKHYHESRMHSSQQLEDQYNTTTSGQEENSSSFQDIDVNDMTEEDNEVYSNEIPQDEESEEESNELDEDEDDDEYYDDDFNRHQYKYSLYLQQHKQQQQQELQEQQHIQEEQEKLEREEEIQNITYYINRFQNDITTSDYADDEKSQSSTPYTTTPPTPVEEEQPTSFKEMLETIKNHGLPGLLQILMAELIRKAGKQSNSQPGSEFITAFLEAKKIGATVVLGDRLVEITLQRVWSSLSRWEKFKFVYSLFVASLSEVSSQEIDEIKNGDDELISKLLEEFNGKFPSVVQTIVTERDQYMAAKLRVCPGKKIVAVVGKGHINGIIREWANDQIDLVELESPTVHKKKKDLSYGSWFSKWAYLLILPIASSITIYLFNKKFNFINW</sequence>
<keyword evidence="2" id="KW-0472">Membrane</keyword>
<name>A0A151ZFX7_TIELA</name>
<organism evidence="3 4">
    <name type="scientific">Tieghemostelium lacteum</name>
    <name type="common">Slime mold</name>
    <name type="synonym">Dictyostelium lacteum</name>
    <dbReference type="NCBI Taxonomy" id="361077"/>
    <lineage>
        <taxon>Eukaryota</taxon>
        <taxon>Amoebozoa</taxon>
        <taxon>Evosea</taxon>
        <taxon>Eumycetozoa</taxon>
        <taxon>Dictyostelia</taxon>
        <taxon>Dictyosteliales</taxon>
        <taxon>Raperosteliaceae</taxon>
        <taxon>Tieghemostelium</taxon>
    </lineage>
</organism>
<feature type="transmembrane region" description="Helical" evidence="2">
    <location>
        <begin position="521"/>
        <end position="538"/>
    </location>
</feature>
<dbReference type="Pfam" id="PF01963">
    <property type="entry name" value="TraB_PrgY_gumN"/>
    <property type="match status" value="1"/>
</dbReference>
<feature type="compositionally biased region" description="Acidic residues" evidence="1">
    <location>
        <begin position="215"/>
        <end position="238"/>
    </location>
</feature>
<feature type="region of interest" description="Disordered" evidence="1">
    <location>
        <begin position="300"/>
        <end position="328"/>
    </location>
</feature>
<evidence type="ECO:0008006" key="5">
    <source>
        <dbReference type="Google" id="ProtNLM"/>
    </source>
</evidence>
<reference evidence="3 4" key="1">
    <citation type="submission" date="2015-12" db="EMBL/GenBank/DDBJ databases">
        <title>Dictyostelia acquired genes for synthesis and detection of signals that induce cell-type specialization by lateral gene transfer from prokaryotes.</title>
        <authorList>
            <person name="Gloeckner G."/>
            <person name="Schaap P."/>
        </authorList>
    </citation>
    <scope>NUCLEOTIDE SEQUENCE [LARGE SCALE GENOMIC DNA]</scope>
    <source>
        <strain evidence="3 4">TK</strain>
    </source>
</reference>
<dbReference type="InterPro" id="IPR002816">
    <property type="entry name" value="TraB/PrgY/GumN_fam"/>
</dbReference>